<dbReference type="AlphaFoldDB" id="A0A8B6HTW3"/>
<dbReference type="EMBL" id="UYJE01010539">
    <property type="protein sequence ID" value="VDI84099.1"/>
    <property type="molecule type" value="Genomic_DNA"/>
</dbReference>
<feature type="compositionally biased region" description="Basic and acidic residues" evidence="1">
    <location>
        <begin position="184"/>
        <end position="204"/>
    </location>
</feature>
<proteinExistence type="predicted"/>
<organism evidence="2 3">
    <name type="scientific">Mytilus galloprovincialis</name>
    <name type="common">Mediterranean mussel</name>
    <dbReference type="NCBI Taxonomy" id="29158"/>
    <lineage>
        <taxon>Eukaryota</taxon>
        <taxon>Metazoa</taxon>
        <taxon>Spiralia</taxon>
        <taxon>Lophotrochozoa</taxon>
        <taxon>Mollusca</taxon>
        <taxon>Bivalvia</taxon>
        <taxon>Autobranchia</taxon>
        <taxon>Pteriomorphia</taxon>
        <taxon>Mytilida</taxon>
        <taxon>Mytiloidea</taxon>
        <taxon>Mytilidae</taxon>
        <taxon>Mytilinae</taxon>
        <taxon>Mytilus</taxon>
    </lineage>
</organism>
<evidence type="ECO:0000313" key="3">
    <source>
        <dbReference type="Proteomes" id="UP000596742"/>
    </source>
</evidence>
<protein>
    <submittedName>
        <fullName evidence="2">Uncharacterized protein</fullName>
    </submittedName>
</protein>
<feature type="compositionally biased region" description="Polar residues" evidence="1">
    <location>
        <begin position="230"/>
        <end position="240"/>
    </location>
</feature>
<gene>
    <name evidence="2" type="ORF">MGAL_10B000242</name>
</gene>
<feature type="compositionally biased region" description="Basic and acidic residues" evidence="1">
    <location>
        <begin position="328"/>
        <end position="340"/>
    </location>
</feature>
<feature type="compositionally biased region" description="Polar residues" evidence="1">
    <location>
        <begin position="316"/>
        <end position="327"/>
    </location>
</feature>
<dbReference type="OrthoDB" id="6195686at2759"/>
<feature type="region of interest" description="Disordered" evidence="1">
    <location>
        <begin position="1"/>
        <end position="36"/>
    </location>
</feature>
<evidence type="ECO:0000313" key="2">
    <source>
        <dbReference type="EMBL" id="VDI84099.1"/>
    </source>
</evidence>
<comment type="caution">
    <text evidence="2">The sequence shown here is derived from an EMBL/GenBank/DDBJ whole genome shotgun (WGS) entry which is preliminary data.</text>
</comment>
<feature type="compositionally biased region" description="Polar residues" evidence="1">
    <location>
        <begin position="8"/>
        <end position="31"/>
    </location>
</feature>
<feature type="region of interest" description="Disordered" evidence="1">
    <location>
        <begin position="105"/>
        <end position="394"/>
    </location>
</feature>
<evidence type="ECO:0000256" key="1">
    <source>
        <dbReference type="SAM" id="MobiDB-lite"/>
    </source>
</evidence>
<feature type="compositionally biased region" description="Basic and acidic residues" evidence="1">
    <location>
        <begin position="165"/>
        <end position="174"/>
    </location>
</feature>
<feature type="compositionally biased region" description="Polar residues" evidence="1">
    <location>
        <begin position="117"/>
        <end position="127"/>
    </location>
</feature>
<feature type="compositionally biased region" description="Polar residues" evidence="1">
    <location>
        <begin position="341"/>
        <end position="354"/>
    </location>
</feature>
<feature type="compositionally biased region" description="Basic and acidic residues" evidence="1">
    <location>
        <begin position="245"/>
        <end position="256"/>
    </location>
</feature>
<reference evidence="2" key="1">
    <citation type="submission" date="2018-11" db="EMBL/GenBank/DDBJ databases">
        <authorList>
            <person name="Alioto T."/>
            <person name="Alioto T."/>
        </authorList>
    </citation>
    <scope>NUCLEOTIDE SEQUENCE</scope>
</reference>
<name>A0A8B6HTW3_MYTGA</name>
<feature type="compositionally biased region" description="Basic and acidic residues" evidence="1">
    <location>
        <begin position="220"/>
        <end position="229"/>
    </location>
</feature>
<keyword evidence="3" id="KW-1185">Reference proteome</keyword>
<sequence length="577" mass="65392">MDDKSQEGKSSANLKTDQQFDSGQKQTSNENTIDHEIDLKSITIEQDTLNAERLQISNVRNNDYKQSDGVPDTEQINKIKTESNPVPDHESRTLLEETDIETMKTPETMDLSINKIPKTSNLPTTDTLPAIDSETRTTTVTSDATHQETGIPSETENLDTMLKLEGTDQDKWKQQETTNSETRGTLETRSQKKKRPSDVTHEETGIPSQAENLDTMYKLEGTHQDKWKQQETTNSETMGTPETAYQKEKRSSDATHQETGIPSETENLDTMYKLEGTNQDKWKQQETTNSETRGTLETRSQKKKRPSDAKHEETGIPSQAENLYTITKSEETDLDERKQQETTNSETRGTQETTYQKEKRPSDATTDIFGDENPTAHLVEPTSPNSSILIDNPVPGPSFAFEMNPFDSSKTTDYQEENRSCSSSVILSPETAGHCNVLKRRHIQGNVDQEHEESPINSQIAEENNEWKKKPHFERRRKFNLAKHIISIVLIILDLVFDWVEYSEMNKTGNYTIVAERSVKNVEFTIECEGTGKTIQFIFLFTASSRNVTVMFVIRKSMMRKGHNTNGNVSSLVNAAS</sequence>
<feature type="compositionally biased region" description="Polar residues" evidence="1">
    <location>
        <begin position="136"/>
        <end position="155"/>
    </location>
</feature>
<accession>A0A8B6HTW3</accession>
<feature type="compositionally biased region" description="Basic and acidic residues" evidence="1">
    <location>
        <begin position="294"/>
        <end position="314"/>
    </location>
</feature>
<dbReference type="Proteomes" id="UP000596742">
    <property type="component" value="Unassembled WGS sequence"/>
</dbReference>